<keyword evidence="2" id="KW-0813">Transport</keyword>
<name>A0A4S4K875_9APHY</name>
<keyword evidence="9" id="KW-1185">Reference proteome</keyword>
<feature type="domain" description="Major facilitator superfamily (MFS) profile" evidence="7">
    <location>
        <begin position="1"/>
        <end position="185"/>
    </location>
</feature>
<gene>
    <name evidence="8" type="ORF">EW026_g7325</name>
</gene>
<reference evidence="8 9" key="1">
    <citation type="submission" date="2019-02" db="EMBL/GenBank/DDBJ databases">
        <title>Genome sequencing of the rare red list fungi Phlebia centrifuga.</title>
        <authorList>
            <person name="Buettner E."/>
            <person name="Kellner H."/>
        </authorList>
    </citation>
    <scope>NUCLEOTIDE SEQUENCE [LARGE SCALE GENOMIC DNA]</scope>
    <source>
        <strain evidence="8 9">DSM 108282</strain>
    </source>
</reference>
<evidence type="ECO:0000256" key="2">
    <source>
        <dbReference type="ARBA" id="ARBA00022448"/>
    </source>
</evidence>
<keyword evidence="5 6" id="KW-0472">Membrane</keyword>
<evidence type="ECO:0000256" key="4">
    <source>
        <dbReference type="ARBA" id="ARBA00022989"/>
    </source>
</evidence>
<dbReference type="Proteomes" id="UP000309038">
    <property type="component" value="Unassembled WGS sequence"/>
</dbReference>
<dbReference type="InterPro" id="IPR011701">
    <property type="entry name" value="MFS"/>
</dbReference>
<dbReference type="Gene3D" id="1.20.1250.20">
    <property type="entry name" value="MFS general substrate transporter like domains"/>
    <property type="match status" value="1"/>
</dbReference>
<comment type="subcellular location">
    <subcellularLocation>
        <location evidence="1">Membrane</location>
        <topology evidence="1">Multi-pass membrane protein</topology>
    </subcellularLocation>
</comment>
<protein>
    <recommendedName>
        <fullName evidence="7">Major facilitator superfamily (MFS) profile domain-containing protein</fullName>
    </recommendedName>
</protein>
<dbReference type="PANTHER" id="PTHR23511:SF3">
    <property type="entry name" value="MAJOR FACILITATOR SUPERFAMILY (MFS) PROFILE DOMAIN-CONTAINING PROTEIN"/>
    <property type="match status" value="1"/>
</dbReference>
<evidence type="ECO:0000313" key="9">
    <source>
        <dbReference type="Proteomes" id="UP000309038"/>
    </source>
</evidence>
<feature type="transmembrane region" description="Helical" evidence="6">
    <location>
        <begin position="161"/>
        <end position="180"/>
    </location>
</feature>
<dbReference type="InterPro" id="IPR036259">
    <property type="entry name" value="MFS_trans_sf"/>
</dbReference>
<evidence type="ECO:0000259" key="7">
    <source>
        <dbReference type="PROSITE" id="PS50850"/>
    </source>
</evidence>
<dbReference type="PANTHER" id="PTHR23511">
    <property type="entry name" value="SYNAPTIC VESICLE GLYCOPROTEIN 2"/>
    <property type="match status" value="1"/>
</dbReference>
<keyword evidence="4 6" id="KW-1133">Transmembrane helix</keyword>
<comment type="caution">
    <text evidence="8">The sequence shown here is derived from an EMBL/GenBank/DDBJ whole genome shotgun (WGS) entry which is preliminary data.</text>
</comment>
<evidence type="ECO:0000256" key="3">
    <source>
        <dbReference type="ARBA" id="ARBA00022692"/>
    </source>
</evidence>
<sequence>MTRLTILTWICYAADYWGFVIAGNFLPKFLADRGAAANESTYDTYRNYIIIAVVGVPGVILGAALIEIPRFGRKWAMVFSSASMGASLFLYATITTPAASVGFNAMEYFFQSTFNAVFYGWTPEAFPAAVRGSACGLASFWGRLSSIITPLIAACIEGSTGVLYLAGGGVFLCTLTALFLPDTRDREIF</sequence>
<proteinExistence type="predicted"/>
<dbReference type="PROSITE" id="PS50850">
    <property type="entry name" value="MFS"/>
    <property type="match status" value="1"/>
</dbReference>
<dbReference type="GO" id="GO:0016020">
    <property type="term" value="C:membrane"/>
    <property type="evidence" value="ECO:0007669"/>
    <property type="project" value="UniProtKB-SubCell"/>
</dbReference>
<dbReference type="GO" id="GO:0022857">
    <property type="term" value="F:transmembrane transporter activity"/>
    <property type="evidence" value="ECO:0007669"/>
    <property type="project" value="InterPro"/>
</dbReference>
<organism evidence="8 9">
    <name type="scientific">Hermanssonia centrifuga</name>
    <dbReference type="NCBI Taxonomy" id="98765"/>
    <lineage>
        <taxon>Eukaryota</taxon>
        <taxon>Fungi</taxon>
        <taxon>Dikarya</taxon>
        <taxon>Basidiomycota</taxon>
        <taxon>Agaricomycotina</taxon>
        <taxon>Agaricomycetes</taxon>
        <taxon>Polyporales</taxon>
        <taxon>Meruliaceae</taxon>
        <taxon>Hermanssonia</taxon>
    </lineage>
</organism>
<dbReference type="EMBL" id="SGPJ01000509">
    <property type="protein sequence ID" value="THG94068.1"/>
    <property type="molecule type" value="Genomic_DNA"/>
</dbReference>
<feature type="transmembrane region" description="Helical" evidence="6">
    <location>
        <begin position="46"/>
        <end position="68"/>
    </location>
</feature>
<dbReference type="Pfam" id="PF07690">
    <property type="entry name" value="MFS_1"/>
    <property type="match status" value="1"/>
</dbReference>
<evidence type="ECO:0000313" key="8">
    <source>
        <dbReference type="EMBL" id="THG94068.1"/>
    </source>
</evidence>
<dbReference type="InterPro" id="IPR020846">
    <property type="entry name" value="MFS_dom"/>
</dbReference>
<evidence type="ECO:0000256" key="6">
    <source>
        <dbReference type="SAM" id="Phobius"/>
    </source>
</evidence>
<dbReference type="AlphaFoldDB" id="A0A4S4K875"/>
<accession>A0A4S4K875</accession>
<evidence type="ECO:0000256" key="1">
    <source>
        <dbReference type="ARBA" id="ARBA00004141"/>
    </source>
</evidence>
<keyword evidence="3 6" id="KW-0812">Transmembrane</keyword>
<evidence type="ECO:0000256" key="5">
    <source>
        <dbReference type="ARBA" id="ARBA00023136"/>
    </source>
</evidence>
<dbReference type="SUPFAM" id="SSF103473">
    <property type="entry name" value="MFS general substrate transporter"/>
    <property type="match status" value="1"/>
</dbReference>